<dbReference type="PANTHER" id="PTHR43785:SF12">
    <property type="entry name" value="TYPE-1 GLUTAMINE SYNTHETASE 2"/>
    <property type="match status" value="1"/>
</dbReference>
<dbReference type="EMBL" id="BMCT01000003">
    <property type="protein sequence ID" value="GGF65390.1"/>
    <property type="molecule type" value="Genomic_DNA"/>
</dbReference>
<dbReference type="PANTHER" id="PTHR43785">
    <property type="entry name" value="GAMMA-GLUTAMYLPUTRESCINE SYNTHETASE"/>
    <property type="match status" value="1"/>
</dbReference>
<dbReference type="InterPro" id="IPR036651">
    <property type="entry name" value="Gln_synt_N_sf"/>
</dbReference>
<feature type="domain" description="GS catalytic" evidence="6">
    <location>
        <begin position="130"/>
        <end position="459"/>
    </location>
</feature>
<evidence type="ECO:0000256" key="1">
    <source>
        <dbReference type="ARBA" id="ARBA00001946"/>
    </source>
</evidence>
<protein>
    <submittedName>
        <fullName evidence="7">Glutamine synthetase</fullName>
    </submittedName>
</protein>
<proteinExistence type="inferred from homology"/>
<gene>
    <name evidence="7" type="primary">glnA</name>
    <name evidence="7" type="ORF">GCM10007301_26420</name>
</gene>
<accession>A0A917FDN8</accession>
<dbReference type="Gene3D" id="3.10.20.70">
    <property type="entry name" value="Glutamine synthetase, N-terminal domain"/>
    <property type="match status" value="1"/>
</dbReference>
<comment type="cofactor">
    <cofactor evidence="1">
        <name>Mg(2+)</name>
        <dbReference type="ChEBI" id="CHEBI:18420"/>
    </cofactor>
</comment>
<evidence type="ECO:0000313" key="7">
    <source>
        <dbReference type="EMBL" id="GGF65390.1"/>
    </source>
</evidence>
<dbReference type="AlphaFoldDB" id="A0A917FDN8"/>
<dbReference type="GO" id="GO:0006598">
    <property type="term" value="P:polyamine catabolic process"/>
    <property type="evidence" value="ECO:0007669"/>
    <property type="project" value="TreeGrafter"/>
</dbReference>
<dbReference type="SUPFAM" id="SSF55931">
    <property type="entry name" value="Glutamine synthetase/guanido kinase"/>
    <property type="match status" value="1"/>
</dbReference>
<keyword evidence="8" id="KW-1185">Reference proteome</keyword>
<dbReference type="SMART" id="SM01230">
    <property type="entry name" value="Gln-synt_C"/>
    <property type="match status" value="1"/>
</dbReference>
<evidence type="ECO:0000259" key="6">
    <source>
        <dbReference type="PROSITE" id="PS51987"/>
    </source>
</evidence>
<dbReference type="InterPro" id="IPR027303">
    <property type="entry name" value="Gln_synth_gly_rich_site"/>
</dbReference>
<sequence length="459" mass="49796">MQGPAQDGSGAPERAAGEEAASYIGRHGVPDVVEVLLPDTSGVLRGKWVPGTGMAKIWRDGVPMPRSLFGLDIWGREVNATGIHIETGDKDGLCRPIPGTLRPVPWSPRPAAQVLLTMHQDDGSPWMLDPRHQLKRQVARAAALGFVPTVAFELEFYLLKPWAPGEVPVPIFPHTGEARQNMYSMSDLDACAPVLHEMRAAAEAQGLPADTVISEAAPGQFEINLYHRPDALAAADEAILLRRLIDGVARKHGMRATFMAKPFTEFAGNGMHVHISLGDGAGGNAFARPEGEGERLLRHAAGGLLATMKDTLLFYVPSYNGYRRLVPASYAPTGISWGFDNRSVAVRVPNGPPAARRLEHRIAGAEAHPHLVMAGILAGMLEGIERAIEPPPPLTGDAFQVETERLSPFMGEAVAGFLGSDFIVRTFGEEYQRIYGVMKREELAAFERAILPLEYDTYL</sequence>
<comment type="caution">
    <text evidence="7">The sequence shown here is derived from an EMBL/GenBank/DDBJ whole genome shotgun (WGS) entry which is preliminary data.</text>
</comment>
<dbReference type="InterPro" id="IPR014746">
    <property type="entry name" value="Gln_synth/guanido_kin_cat_dom"/>
</dbReference>
<organism evidence="7 8">
    <name type="scientific">Azorhizobium oxalatiphilum</name>
    <dbReference type="NCBI Taxonomy" id="980631"/>
    <lineage>
        <taxon>Bacteria</taxon>
        <taxon>Pseudomonadati</taxon>
        <taxon>Pseudomonadota</taxon>
        <taxon>Alphaproteobacteria</taxon>
        <taxon>Hyphomicrobiales</taxon>
        <taxon>Xanthobacteraceae</taxon>
        <taxon>Azorhizobium</taxon>
    </lineage>
</organism>
<evidence type="ECO:0000313" key="8">
    <source>
        <dbReference type="Proteomes" id="UP000606044"/>
    </source>
</evidence>
<dbReference type="Pfam" id="PF00120">
    <property type="entry name" value="Gln-synt_C"/>
    <property type="match status" value="1"/>
</dbReference>
<dbReference type="GO" id="GO:0006542">
    <property type="term" value="P:glutamine biosynthetic process"/>
    <property type="evidence" value="ECO:0007669"/>
    <property type="project" value="InterPro"/>
</dbReference>
<dbReference type="Proteomes" id="UP000606044">
    <property type="component" value="Unassembled WGS sequence"/>
</dbReference>
<dbReference type="SUPFAM" id="SSF54368">
    <property type="entry name" value="Glutamine synthetase, N-terminal domain"/>
    <property type="match status" value="1"/>
</dbReference>
<evidence type="ECO:0000256" key="2">
    <source>
        <dbReference type="ARBA" id="ARBA00022598"/>
    </source>
</evidence>
<evidence type="ECO:0000256" key="5">
    <source>
        <dbReference type="RuleBase" id="RU000384"/>
    </source>
</evidence>
<keyword evidence="2" id="KW-0436">Ligase</keyword>
<keyword evidence="3" id="KW-0460">Magnesium</keyword>
<dbReference type="RefSeq" id="WP_188579223.1">
    <property type="nucleotide sequence ID" value="NZ_BMCT01000003.1"/>
</dbReference>
<dbReference type="InterPro" id="IPR008146">
    <property type="entry name" value="Gln_synth_cat_dom"/>
</dbReference>
<comment type="similarity">
    <text evidence="4 5">Belongs to the glutamine synthetase family.</text>
</comment>
<evidence type="ECO:0000256" key="4">
    <source>
        <dbReference type="PROSITE-ProRule" id="PRU01331"/>
    </source>
</evidence>
<name>A0A917FDN8_9HYPH</name>
<dbReference type="GO" id="GO:0004356">
    <property type="term" value="F:glutamine synthetase activity"/>
    <property type="evidence" value="ECO:0007669"/>
    <property type="project" value="InterPro"/>
</dbReference>
<dbReference type="PROSITE" id="PS51987">
    <property type="entry name" value="GS_CATALYTIC"/>
    <property type="match status" value="1"/>
</dbReference>
<reference evidence="7" key="1">
    <citation type="journal article" date="2014" name="Int. J. Syst. Evol. Microbiol.">
        <title>Complete genome sequence of Corynebacterium casei LMG S-19264T (=DSM 44701T), isolated from a smear-ripened cheese.</title>
        <authorList>
            <consortium name="US DOE Joint Genome Institute (JGI-PGF)"/>
            <person name="Walter F."/>
            <person name="Albersmeier A."/>
            <person name="Kalinowski J."/>
            <person name="Ruckert C."/>
        </authorList>
    </citation>
    <scope>NUCLEOTIDE SEQUENCE</scope>
    <source>
        <strain evidence="7">CCM 7897</strain>
    </source>
</reference>
<reference evidence="7" key="2">
    <citation type="submission" date="2020-09" db="EMBL/GenBank/DDBJ databases">
        <authorList>
            <person name="Sun Q."/>
            <person name="Sedlacek I."/>
        </authorList>
    </citation>
    <scope>NUCLEOTIDE SEQUENCE</scope>
    <source>
        <strain evidence="7">CCM 7897</strain>
    </source>
</reference>
<dbReference type="PROSITE" id="PS00181">
    <property type="entry name" value="GLNA_ATP"/>
    <property type="match status" value="1"/>
</dbReference>
<evidence type="ECO:0000256" key="3">
    <source>
        <dbReference type="ARBA" id="ARBA00022842"/>
    </source>
</evidence>
<dbReference type="Gene3D" id="3.30.590.10">
    <property type="entry name" value="Glutamine synthetase/guanido kinase, catalytic domain"/>
    <property type="match status" value="1"/>
</dbReference>